<gene>
    <name evidence="1" type="ORF">FKW44_007122</name>
</gene>
<proteinExistence type="predicted"/>
<evidence type="ECO:0000313" key="2">
    <source>
        <dbReference type="Proteomes" id="UP000595437"/>
    </source>
</evidence>
<keyword evidence="2" id="KW-1185">Reference proteome</keyword>
<dbReference type="Proteomes" id="UP000595437">
    <property type="component" value="Chromosome 4"/>
</dbReference>
<dbReference type="EMBL" id="CP045893">
    <property type="protein sequence ID" value="QQP54322.1"/>
    <property type="molecule type" value="Genomic_DNA"/>
</dbReference>
<reference evidence="2" key="1">
    <citation type="submission" date="2021-01" db="EMBL/GenBank/DDBJ databases">
        <title>Caligus Genome Assembly.</title>
        <authorList>
            <person name="Gallardo-Escarate C."/>
        </authorList>
    </citation>
    <scope>NUCLEOTIDE SEQUENCE [LARGE SCALE GENOMIC DNA]</scope>
</reference>
<dbReference type="AlphaFoldDB" id="A0A7T8QTB4"/>
<evidence type="ECO:0000313" key="1">
    <source>
        <dbReference type="EMBL" id="QQP54322.1"/>
    </source>
</evidence>
<organism evidence="1 2">
    <name type="scientific">Caligus rogercresseyi</name>
    <name type="common">Sea louse</name>
    <dbReference type="NCBI Taxonomy" id="217165"/>
    <lineage>
        <taxon>Eukaryota</taxon>
        <taxon>Metazoa</taxon>
        <taxon>Ecdysozoa</taxon>
        <taxon>Arthropoda</taxon>
        <taxon>Crustacea</taxon>
        <taxon>Multicrustacea</taxon>
        <taxon>Hexanauplia</taxon>
        <taxon>Copepoda</taxon>
        <taxon>Siphonostomatoida</taxon>
        <taxon>Caligidae</taxon>
        <taxon>Caligus</taxon>
    </lineage>
</organism>
<name>A0A7T8QTB4_CALRO</name>
<protein>
    <submittedName>
        <fullName evidence="1">Bloom syndrome protein -like protein</fullName>
    </submittedName>
</protein>
<accession>A0A7T8QTB4</accession>
<sequence length="67" mass="7628">MPKRDYSFSNNLFGKLKSHFDTHSFRLNHVSAINAALLNNVTSFLMPTEAERVSAIMYPPRSRAESL</sequence>